<keyword evidence="2" id="KW-0255">Endonuclease</keyword>
<dbReference type="InterPro" id="IPR008538">
    <property type="entry name" value="Uma2"/>
</dbReference>
<sequence>MQVMVVDMQKEPIPGPYLVRMGGWTLERYLAEAPESARWEYVRGEVVMHSPATAEHQDLVRFLLRLLDGYCETRGWGKVLMGPAAVQVLPEVVREPDLFVLPPEAAEQASGGPIRARPALIIEVVSPATRSMDLGEKAQEYEQGGVDEYWVVDAERREVIAHRRGGSSWEVERVSQGRLASAAVPGFWLEVEWLWARPLPPAEACLRRIRGEEEL</sequence>
<gene>
    <name evidence="2" type="ORF">SAMN02746019_00010020</name>
</gene>
<dbReference type="InterPro" id="IPR012296">
    <property type="entry name" value="Nuclease_put_TT1808"/>
</dbReference>
<dbReference type="InterPro" id="IPR011335">
    <property type="entry name" value="Restrct_endonuc-II-like"/>
</dbReference>
<dbReference type="Pfam" id="PF05685">
    <property type="entry name" value="Uma2"/>
    <property type="match status" value="1"/>
</dbReference>
<dbReference type="RefSeq" id="WP_088571240.1">
    <property type="nucleotide sequence ID" value="NZ_FYEK01000027.1"/>
</dbReference>
<accession>A0A212R0I9</accession>
<evidence type="ECO:0000313" key="3">
    <source>
        <dbReference type="Proteomes" id="UP000197025"/>
    </source>
</evidence>
<proteinExistence type="predicted"/>
<dbReference type="AlphaFoldDB" id="A0A212R0I9"/>
<protein>
    <submittedName>
        <fullName evidence="2">Endonuclease, Uma2 family (Restriction endonuclease fold)</fullName>
    </submittedName>
</protein>
<reference evidence="3" key="1">
    <citation type="submission" date="2017-06" db="EMBL/GenBank/DDBJ databases">
        <authorList>
            <person name="Varghese N."/>
            <person name="Submissions S."/>
        </authorList>
    </citation>
    <scope>NUCLEOTIDE SEQUENCE [LARGE SCALE GENOMIC DNA]</scope>
    <source>
        <strain evidence="3">JAD2</strain>
    </source>
</reference>
<dbReference type="EMBL" id="FYEK01000027">
    <property type="protein sequence ID" value="SNB65466.1"/>
    <property type="molecule type" value="Genomic_DNA"/>
</dbReference>
<dbReference type="OrthoDB" id="152173at2"/>
<dbReference type="SUPFAM" id="SSF52980">
    <property type="entry name" value="Restriction endonuclease-like"/>
    <property type="match status" value="1"/>
</dbReference>
<feature type="domain" description="Putative restriction endonuclease" evidence="1">
    <location>
        <begin position="29"/>
        <end position="192"/>
    </location>
</feature>
<dbReference type="CDD" id="cd06260">
    <property type="entry name" value="DUF820-like"/>
    <property type="match status" value="1"/>
</dbReference>
<dbReference type="Gene3D" id="3.90.1570.10">
    <property type="entry name" value="tt1808, chain A"/>
    <property type="match status" value="1"/>
</dbReference>
<dbReference type="PANTHER" id="PTHR34107">
    <property type="entry name" value="SLL0198 PROTEIN-RELATED"/>
    <property type="match status" value="1"/>
</dbReference>
<name>A0A212R0I9_9CHLR</name>
<dbReference type="GO" id="GO:0004519">
    <property type="term" value="F:endonuclease activity"/>
    <property type="evidence" value="ECO:0007669"/>
    <property type="project" value="UniProtKB-KW"/>
</dbReference>
<evidence type="ECO:0000259" key="1">
    <source>
        <dbReference type="Pfam" id="PF05685"/>
    </source>
</evidence>
<keyword evidence="2" id="KW-0378">Hydrolase</keyword>
<keyword evidence="3" id="KW-1185">Reference proteome</keyword>
<organism evidence="2 3">
    <name type="scientific">Thermoflexus hugenholtzii JAD2</name>
    <dbReference type="NCBI Taxonomy" id="877466"/>
    <lineage>
        <taxon>Bacteria</taxon>
        <taxon>Bacillati</taxon>
        <taxon>Chloroflexota</taxon>
        <taxon>Thermoflexia</taxon>
        <taxon>Thermoflexales</taxon>
        <taxon>Thermoflexaceae</taxon>
        <taxon>Thermoflexus</taxon>
    </lineage>
</organism>
<dbReference type="InParanoid" id="A0A212R0I9"/>
<dbReference type="PANTHER" id="PTHR34107:SF4">
    <property type="entry name" value="SLL1222 PROTEIN"/>
    <property type="match status" value="1"/>
</dbReference>
<keyword evidence="2" id="KW-0540">Nuclease</keyword>
<evidence type="ECO:0000313" key="2">
    <source>
        <dbReference type="EMBL" id="SNB65466.1"/>
    </source>
</evidence>
<dbReference type="Proteomes" id="UP000197025">
    <property type="component" value="Unassembled WGS sequence"/>
</dbReference>